<keyword evidence="9" id="KW-0472">Membrane</keyword>
<reference evidence="13" key="1">
    <citation type="submission" date="2003-07" db="EMBL/GenBank/DDBJ databases">
        <authorList>
            <consortium name="Rhodopseudomonas genome consortium"/>
            <person name="Larimer F."/>
            <person name="Harwood C."/>
        </authorList>
    </citation>
    <scope>NUCLEOTIDE SEQUENCE</scope>
    <source>
        <strain evidence="13">CGA009</strain>
    </source>
</reference>
<evidence type="ECO:0000313" key="12">
    <source>
        <dbReference type="EMBL" id="CAE25600.1"/>
    </source>
</evidence>
<dbReference type="eggNOG" id="COG0810">
    <property type="taxonomic scope" value="Bacteria"/>
</dbReference>
<sequence length="272" mass="28869">MTGPTPALSPGGRLLLLGAVAACHAMIFLHWEETPSALAMETPMEVTIIAAGEAAIDIPEAVAAPAPAPAERSEPEPPESSPAADEPAHANDRPPSPEPSPEVVETPQSPIRVETSAKPNRPQPSRPDKRYDKRDHKHIAAPARPASRPAAATSDNAGDSEISRVRTRMGADTGQQTSTATSRASYAALVVAEFNRRKVYPESARQTRQQGTASLSFAIGASGEVISYKITRSTGSDALDRAIDSMMKTARPPPPPDGLFRGHFVVRFSMND</sequence>
<proteinExistence type="inferred from homology"/>
<keyword evidence="3" id="KW-0813">Transport</keyword>
<evidence type="ECO:0000313" key="14">
    <source>
        <dbReference type="Proteomes" id="UP000001426"/>
    </source>
</evidence>
<keyword evidence="7" id="KW-0653">Protein transport</keyword>
<evidence type="ECO:0000256" key="1">
    <source>
        <dbReference type="ARBA" id="ARBA00004383"/>
    </source>
</evidence>
<protein>
    <submittedName>
        <fullName evidence="13">TonB family protein</fullName>
    </submittedName>
    <submittedName>
        <fullName evidence="12">TonB like protein</fullName>
    </submittedName>
</protein>
<feature type="compositionally biased region" description="Low complexity" evidence="10">
    <location>
        <begin position="140"/>
        <end position="152"/>
    </location>
</feature>
<dbReference type="GO" id="GO:0031992">
    <property type="term" value="F:energy transducer activity"/>
    <property type="evidence" value="ECO:0007669"/>
    <property type="project" value="TreeGrafter"/>
</dbReference>
<feature type="region of interest" description="Disordered" evidence="10">
    <location>
        <begin position="63"/>
        <end position="183"/>
    </location>
</feature>
<evidence type="ECO:0000256" key="5">
    <source>
        <dbReference type="ARBA" id="ARBA00022519"/>
    </source>
</evidence>
<dbReference type="EMBL" id="CP116810">
    <property type="protein sequence ID" value="WCL90279.1"/>
    <property type="molecule type" value="Genomic_DNA"/>
</dbReference>
<reference evidence="12 14" key="2">
    <citation type="journal article" date="2004" name="Nat. Biotechnol.">
        <title>Complete genome sequence of the metabolically versatile photosynthetic bacterium Rhodopseudomonas palustris.</title>
        <authorList>
            <person name="Larimer F.W."/>
            <person name="Chain P."/>
            <person name="Hauser L."/>
            <person name="Lamerdin J."/>
            <person name="Malfatti S."/>
            <person name="Do L."/>
            <person name="Land M.L."/>
            <person name="Pelletier D.A."/>
            <person name="Beatty J.T."/>
            <person name="Lang A.S."/>
            <person name="Tabita F.R."/>
            <person name="Gibson J.L."/>
            <person name="Hanson T.E."/>
            <person name="Bobst C."/>
            <person name="Torres J.L."/>
            <person name="Peres C."/>
            <person name="Harrison F.H."/>
            <person name="Gibson J."/>
            <person name="Harwood C.S."/>
        </authorList>
    </citation>
    <scope>NUCLEOTIDE SEQUENCE [LARGE SCALE GENOMIC DNA]</scope>
    <source>
        <strain evidence="14">ATCC BAA-98 / CGA009</strain>
        <strain evidence="12">CGA009</strain>
    </source>
</reference>
<evidence type="ECO:0000256" key="4">
    <source>
        <dbReference type="ARBA" id="ARBA00022475"/>
    </source>
</evidence>
<dbReference type="GO" id="GO:0098797">
    <property type="term" value="C:plasma membrane protein complex"/>
    <property type="evidence" value="ECO:0007669"/>
    <property type="project" value="TreeGrafter"/>
</dbReference>
<accession>Q6NDF2</accession>
<evidence type="ECO:0000259" key="11">
    <source>
        <dbReference type="PROSITE" id="PS52015"/>
    </source>
</evidence>
<name>Q6NDF2_RHOPA</name>
<dbReference type="GO" id="GO:0055085">
    <property type="term" value="P:transmembrane transport"/>
    <property type="evidence" value="ECO:0007669"/>
    <property type="project" value="InterPro"/>
</dbReference>
<dbReference type="GO" id="GO:0015031">
    <property type="term" value="P:protein transport"/>
    <property type="evidence" value="ECO:0007669"/>
    <property type="project" value="UniProtKB-KW"/>
</dbReference>
<dbReference type="AlphaFoldDB" id="Q6NDF2"/>
<dbReference type="Pfam" id="PF03544">
    <property type="entry name" value="TonB_C"/>
    <property type="match status" value="1"/>
</dbReference>
<dbReference type="STRING" id="258594.RPA0156"/>
<dbReference type="PROSITE" id="PS52015">
    <property type="entry name" value="TONB_CTD"/>
    <property type="match status" value="1"/>
</dbReference>
<dbReference type="RefSeq" id="WP_011155724.1">
    <property type="nucleotide sequence ID" value="NZ_CP116810.1"/>
</dbReference>
<gene>
    <name evidence="12" type="ordered locus">RPA0156</name>
    <name evidence="13" type="ORF">TX73_000800</name>
</gene>
<evidence type="ECO:0000256" key="2">
    <source>
        <dbReference type="ARBA" id="ARBA00006555"/>
    </source>
</evidence>
<evidence type="ECO:0000313" key="13">
    <source>
        <dbReference type="EMBL" id="WCL90279.1"/>
    </source>
</evidence>
<comment type="subcellular location">
    <subcellularLocation>
        <location evidence="1">Cell inner membrane</location>
        <topology evidence="1">Single-pass membrane protein</topology>
        <orientation evidence="1">Periplasmic side</orientation>
    </subcellularLocation>
</comment>
<dbReference type="NCBIfam" id="TIGR01352">
    <property type="entry name" value="tonB_Cterm"/>
    <property type="match status" value="1"/>
</dbReference>
<comment type="similarity">
    <text evidence="2">Belongs to the TonB family.</text>
</comment>
<keyword evidence="4" id="KW-1003">Cell membrane</keyword>
<dbReference type="Gene3D" id="3.30.1150.10">
    <property type="match status" value="1"/>
</dbReference>
<dbReference type="SUPFAM" id="SSF74653">
    <property type="entry name" value="TolA/TonB C-terminal domain"/>
    <property type="match status" value="1"/>
</dbReference>
<evidence type="ECO:0000256" key="9">
    <source>
        <dbReference type="ARBA" id="ARBA00023136"/>
    </source>
</evidence>
<keyword evidence="5" id="KW-0997">Cell inner membrane</keyword>
<reference evidence="13" key="3">
    <citation type="submission" date="2022-12" db="EMBL/GenBank/DDBJ databases">
        <title>Complete genome sequence of Rhodopseudomonas palustris CGA0092 and corrections to the R. palustris CGA009 genome sequence.</title>
        <authorList>
            <person name="Mazny B.R."/>
            <person name="Sheff O.F."/>
            <person name="LaSarre B."/>
            <person name="McKinlay A."/>
            <person name="McKinlay J.B."/>
        </authorList>
    </citation>
    <scope>NUCLEOTIDE SEQUENCE</scope>
    <source>
        <strain evidence="13">CGA009</strain>
    </source>
</reference>
<keyword evidence="6" id="KW-0812">Transmembrane</keyword>
<dbReference type="InterPro" id="IPR037682">
    <property type="entry name" value="TonB_C"/>
</dbReference>
<evidence type="ECO:0000256" key="3">
    <source>
        <dbReference type="ARBA" id="ARBA00022448"/>
    </source>
</evidence>
<dbReference type="KEGG" id="rpa:TX73_000800"/>
<keyword evidence="14" id="KW-1185">Reference proteome</keyword>
<keyword evidence="8" id="KW-1133">Transmembrane helix</keyword>
<feature type="compositionally biased region" description="Low complexity" evidence="10">
    <location>
        <begin position="101"/>
        <end position="110"/>
    </location>
</feature>
<dbReference type="PANTHER" id="PTHR33446:SF2">
    <property type="entry name" value="PROTEIN TONB"/>
    <property type="match status" value="1"/>
</dbReference>
<dbReference type="InterPro" id="IPR006260">
    <property type="entry name" value="TonB/TolA_C"/>
</dbReference>
<dbReference type="HOGENOM" id="CLU_1022365_0_0_5"/>
<dbReference type="EMBL" id="BX572593">
    <property type="protein sequence ID" value="CAE25600.1"/>
    <property type="molecule type" value="Genomic_DNA"/>
</dbReference>
<dbReference type="Proteomes" id="UP000001426">
    <property type="component" value="Chromosome"/>
</dbReference>
<evidence type="ECO:0000256" key="10">
    <source>
        <dbReference type="SAM" id="MobiDB-lite"/>
    </source>
</evidence>
<evidence type="ECO:0000256" key="8">
    <source>
        <dbReference type="ARBA" id="ARBA00022989"/>
    </source>
</evidence>
<dbReference type="InterPro" id="IPR051045">
    <property type="entry name" value="TonB-dependent_transducer"/>
</dbReference>
<organism evidence="12">
    <name type="scientific">Rhodopseudomonas palustris (strain ATCC BAA-98 / CGA009)</name>
    <dbReference type="NCBI Taxonomy" id="258594"/>
    <lineage>
        <taxon>Bacteria</taxon>
        <taxon>Pseudomonadati</taxon>
        <taxon>Pseudomonadota</taxon>
        <taxon>Alphaproteobacteria</taxon>
        <taxon>Hyphomicrobiales</taxon>
        <taxon>Nitrobacteraceae</taxon>
        <taxon>Rhodopseudomonas</taxon>
    </lineage>
</organism>
<feature type="domain" description="TonB C-terminal" evidence="11">
    <location>
        <begin position="185"/>
        <end position="272"/>
    </location>
</feature>
<evidence type="ECO:0000256" key="7">
    <source>
        <dbReference type="ARBA" id="ARBA00022927"/>
    </source>
</evidence>
<evidence type="ECO:0000256" key="6">
    <source>
        <dbReference type="ARBA" id="ARBA00022692"/>
    </source>
</evidence>
<dbReference type="GeneID" id="66891158"/>
<dbReference type="PANTHER" id="PTHR33446">
    <property type="entry name" value="PROTEIN TONB-RELATED"/>
    <property type="match status" value="1"/>
</dbReference>